<feature type="non-terminal residue" evidence="1">
    <location>
        <position position="120"/>
    </location>
</feature>
<dbReference type="RefSeq" id="XP_009526115.1">
    <property type="nucleotide sequence ID" value="XM_009527820.1"/>
</dbReference>
<dbReference type="GeneID" id="20653132"/>
<keyword evidence="3" id="KW-1185">Reference proteome</keyword>
<proteinExistence type="predicted"/>
<reference evidence="1 3" key="1">
    <citation type="journal article" date="2006" name="Science">
        <title>Phytophthora genome sequences uncover evolutionary origins and mechanisms of pathogenesis.</title>
        <authorList>
            <person name="Tyler B.M."/>
            <person name="Tripathy S."/>
            <person name="Zhang X."/>
            <person name="Dehal P."/>
            <person name="Jiang R.H."/>
            <person name="Aerts A."/>
            <person name="Arredondo F.D."/>
            <person name="Baxter L."/>
            <person name="Bensasson D."/>
            <person name="Beynon J.L."/>
            <person name="Chapman J."/>
            <person name="Damasceno C.M."/>
            <person name="Dorrance A.E."/>
            <person name="Dou D."/>
            <person name="Dickerman A.W."/>
            <person name="Dubchak I.L."/>
            <person name="Garbelotto M."/>
            <person name="Gijzen M."/>
            <person name="Gordon S.G."/>
            <person name="Govers F."/>
            <person name="Grunwald N.J."/>
            <person name="Huang W."/>
            <person name="Ivors K.L."/>
            <person name="Jones R.W."/>
            <person name="Kamoun S."/>
            <person name="Krampis K."/>
            <person name="Lamour K.H."/>
            <person name="Lee M.K."/>
            <person name="McDonald W.H."/>
            <person name="Medina M."/>
            <person name="Meijer H.J."/>
            <person name="Nordberg E.K."/>
            <person name="Maclean D.J."/>
            <person name="Ospina-Giraldo M.D."/>
            <person name="Morris P.F."/>
            <person name="Phuntumart V."/>
            <person name="Putnam N.H."/>
            <person name="Rash S."/>
            <person name="Rose J.K."/>
            <person name="Sakihama Y."/>
            <person name="Salamov A.A."/>
            <person name="Savidor A."/>
            <person name="Scheuring C.F."/>
            <person name="Smith B.M."/>
            <person name="Sobral B.W."/>
            <person name="Terry A."/>
            <person name="Torto-Alalibo T.A."/>
            <person name="Win J."/>
            <person name="Xu Z."/>
            <person name="Zhang H."/>
            <person name="Grigoriev I.V."/>
            <person name="Rokhsar D.S."/>
            <person name="Boore J.L."/>
        </authorList>
    </citation>
    <scope>NUCLEOTIDE SEQUENCE [LARGE SCALE GENOMIC DNA]</scope>
    <source>
        <strain evidence="1 3">P6497</strain>
    </source>
</reference>
<reference evidence="1" key="2">
    <citation type="submission" date="2011-09" db="EMBL/GenBank/DDBJ databases">
        <authorList>
            <consortium name="US DOE Joint Genome Institute (JGI-PGF)"/>
            <person name="Aerts A."/>
            <person name="Grimwood J."/>
            <person name="Schmutz J."/>
            <person name="Lucas S."/>
            <person name="Hammon N."/>
            <person name="Glavina del Rio T."/>
            <person name="Dalin E."/>
            <person name="Tice H."/>
            <person name="Pitluck S."/>
            <person name="Dehal P."/>
            <person name="Chapman J."/>
            <person name="Putman N.H."/>
            <person name="Salamov A.A."/>
            <person name="Terry A."/>
            <person name="Rokhsar D.S."/>
            <person name="Boore J.L."/>
            <person name="Tripathy S."/>
            <person name="Tyler B.M."/>
            <person name="Grigoriev I.V."/>
        </authorList>
    </citation>
    <scope>NUCLEOTIDE SEQUENCE</scope>
    <source>
        <strain evidence="1">P6497</strain>
    </source>
</reference>
<dbReference type="OMA" id="HEIEMST"/>
<dbReference type="RefSeq" id="XP_009526123.1">
    <property type="nucleotide sequence ID" value="XM_009527828.1"/>
</dbReference>
<evidence type="ECO:0000313" key="1">
    <source>
        <dbReference type="EMBL" id="EGZ17057.1"/>
    </source>
</evidence>
<protein>
    <submittedName>
        <fullName evidence="1">Uncharacterized protein</fullName>
    </submittedName>
</protein>
<dbReference type="GeneID" id="20653191"/>
<dbReference type="EMBL" id="JH159154">
    <property type="protein sequence ID" value="EGZ17065.1"/>
    <property type="molecule type" value="Genomic_DNA"/>
</dbReference>
<evidence type="ECO:0000313" key="3">
    <source>
        <dbReference type="Proteomes" id="UP000002640"/>
    </source>
</evidence>
<organism evidence="3">
    <name type="scientific">Phytophthora sojae (strain P6497)</name>
    <name type="common">Soybean stem and root rot agent</name>
    <name type="synonym">Phytophthora megasperma f. sp. glycines</name>
    <dbReference type="NCBI Taxonomy" id="1094619"/>
    <lineage>
        <taxon>Eukaryota</taxon>
        <taxon>Sar</taxon>
        <taxon>Stramenopiles</taxon>
        <taxon>Oomycota</taxon>
        <taxon>Peronosporomycetes</taxon>
        <taxon>Peronosporales</taxon>
        <taxon>Peronosporaceae</taxon>
        <taxon>Phytophthora</taxon>
    </lineage>
</organism>
<accession>G4ZFZ0</accession>
<dbReference type="AlphaFoldDB" id="G4ZFZ0"/>
<evidence type="ECO:0000313" key="2">
    <source>
        <dbReference type="EMBL" id="EGZ17065.1"/>
    </source>
</evidence>
<dbReference type="KEGG" id="psoj:PHYSODRAFT_457593"/>
<dbReference type="InParanoid" id="G4ZFZ0"/>
<dbReference type="KEGG" id="psoj:PHYSODRAFT_459465"/>
<gene>
    <name evidence="2" type="ORF">PHYSODRAFT_457593</name>
    <name evidence="1" type="ORF">PHYSODRAFT_459465</name>
</gene>
<dbReference type="EMBL" id="JH159154">
    <property type="protein sequence ID" value="EGZ17057.1"/>
    <property type="molecule type" value="Genomic_DNA"/>
</dbReference>
<name>G4ZFZ0_PHYSP</name>
<sequence length="120" mass="13568">MEPYFTTRVVTVPVVFTCICWIKSVAALQGDGGLGRNVSLTFKHSVELAQRIDTNLEKRTRLSTKAKEMLERCSGEIKQFRQLKHLASANPIYVGLSMLEYDLKYLYVANEVILSSSTFC</sequence>
<dbReference type="Proteomes" id="UP000002640">
    <property type="component" value="Unassembled WGS sequence"/>
</dbReference>